<evidence type="ECO:0000259" key="2">
    <source>
        <dbReference type="Pfam" id="PF17863"/>
    </source>
</evidence>
<dbReference type="GO" id="GO:0016887">
    <property type="term" value="F:ATP hydrolysis activity"/>
    <property type="evidence" value="ECO:0007669"/>
    <property type="project" value="InterPro"/>
</dbReference>
<dbReference type="Pfam" id="PF17863">
    <property type="entry name" value="AAA_lid_2"/>
    <property type="match status" value="1"/>
</dbReference>
<feature type="domain" description="ChlI/MoxR AAA lid" evidence="2">
    <location>
        <begin position="227"/>
        <end position="298"/>
    </location>
</feature>
<sequence>MNNRTDAVINEIEKVIIGKREVVERVLMAILSEGHILLDDVPGVGKTTLAVTCSVVMGVQYQRMQFTPDVVPSDIVGFSVYNKATGGFDYKPGVVMTNLLLADEINRTSSKTQSALLEVMEEGQVTVDGVTHPLPKPFVVIATQNPVGSAGTQLLPQAQLDRFMIRLQMGYPDFKSQVDILRDRQKVNPLDQIQKVIGGEDIIAMQQEVKDIHVEDAILEYVTSLAMATREDEMIRLGVSPRGALAIVRMAKAHAYLDGRNYVTPEDVQKVFIDVCAHRIILNPKARVAELSAEDILKNVMKRTKSPDSGR</sequence>
<dbReference type="Proteomes" id="UP000290106">
    <property type="component" value="Unassembled WGS sequence"/>
</dbReference>
<comment type="caution">
    <text evidence="3">The sequence shown here is derived from an EMBL/GenBank/DDBJ whole genome shotgun (WGS) entry which is preliminary data.</text>
</comment>
<keyword evidence="4" id="KW-1185">Reference proteome</keyword>
<dbReference type="InterPro" id="IPR041628">
    <property type="entry name" value="ChlI/MoxR_AAA_lid"/>
</dbReference>
<dbReference type="InterPro" id="IPR011703">
    <property type="entry name" value="ATPase_AAA-3"/>
</dbReference>
<dbReference type="GO" id="GO:0005524">
    <property type="term" value="F:ATP binding"/>
    <property type="evidence" value="ECO:0007669"/>
    <property type="project" value="InterPro"/>
</dbReference>
<dbReference type="PANTHER" id="PTHR42759">
    <property type="entry name" value="MOXR FAMILY PROTEIN"/>
    <property type="match status" value="1"/>
</dbReference>
<dbReference type="EMBL" id="SDKC01000001">
    <property type="protein sequence ID" value="RXS73915.1"/>
    <property type="molecule type" value="Genomic_DNA"/>
</dbReference>
<proteinExistence type="predicted"/>
<accession>A0A4V1NRI9</accession>
<evidence type="ECO:0000313" key="3">
    <source>
        <dbReference type="EMBL" id="RXS73915.1"/>
    </source>
</evidence>
<feature type="domain" description="ATPase AAA-3" evidence="1">
    <location>
        <begin position="35"/>
        <end position="165"/>
    </location>
</feature>
<evidence type="ECO:0000259" key="1">
    <source>
        <dbReference type="Pfam" id="PF07726"/>
    </source>
</evidence>
<protein>
    <submittedName>
        <fullName evidence="3">MoxR family ATPase</fullName>
    </submittedName>
</protein>
<gene>
    <name evidence="3" type="ORF">ETP43_00700</name>
</gene>
<dbReference type="PIRSF" id="PIRSF002849">
    <property type="entry name" value="AAA_ATPase_chaperone_MoxR_prd"/>
    <property type="match status" value="1"/>
</dbReference>
<organism evidence="3 4">
    <name type="scientific">Blautia faecicola</name>
    <dbReference type="NCBI Taxonomy" id="2509240"/>
    <lineage>
        <taxon>Bacteria</taxon>
        <taxon>Bacillati</taxon>
        <taxon>Bacillota</taxon>
        <taxon>Clostridia</taxon>
        <taxon>Lachnospirales</taxon>
        <taxon>Lachnospiraceae</taxon>
        <taxon>Blautia</taxon>
    </lineage>
</organism>
<name>A0A4V1NRI9_9FIRM</name>
<dbReference type="InterPro" id="IPR027417">
    <property type="entry name" value="P-loop_NTPase"/>
</dbReference>
<reference evidence="3 4" key="1">
    <citation type="submission" date="2019-01" db="EMBL/GenBank/DDBJ databases">
        <title>Blautia sp. nov. KGMB01111 isolated human feces.</title>
        <authorList>
            <person name="Park J.-E."/>
            <person name="Kim J.-S."/>
            <person name="Park S.-H."/>
        </authorList>
    </citation>
    <scope>NUCLEOTIDE SEQUENCE [LARGE SCALE GENOMIC DNA]</scope>
    <source>
        <strain evidence="3 4">KGMB01111</strain>
    </source>
</reference>
<dbReference type="AlphaFoldDB" id="A0A4V1NRI9"/>
<dbReference type="Gene3D" id="3.40.50.300">
    <property type="entry name" value="P-loop containing nucleotide triphosphate hydrolases"/>
    <property type="match status" value="1"/>
</dbReference>
<dbReference type="InterPro" id="IPR050764">
    <property type="entry name" value="CbbQ/NirQ/NorQ/GpvN"/>
</dbReference>
<dbReference type="Pfam" id="PF07726">
    <property type="entry name" value="AAA_3"/>
    <property type="match status" value="1"/>
</dbReference>
<dbReference type="RefSeq" id="WP_129256779.1">
    <property type="nucleotide sequence ID" value="NZ_JBGKFY010000001.1"/>
</dbReference>
<dbReference type="SUPFAM" id="SSF52540">
    <property type="entry name" value="P-loop containing nucleoside triphosphate hydrolases"/>
    <property type="match status" value="1"/>
</dbReference>
<dbReference type="OrthoDB" id="9808397at2"/>
<dbReference type="Gene3D" id="1.10.8.80">
    <property type="entry name" value="Magnesium chelatase subunit I, C-Terminal domain"/>
    <property type="match status" value="1"/>
</dbReference>
<evidence type="ECO:0000313" key="4">
    <source>
        <dbReference type="Proteomes" id="UP000290106"/>
    </source>
</evidence>
<dbReference type="PANTHER" id="PTHR42759:SF5">
    <property type="entry name" value="METHANOL DEHYDROGENASE REGULATOR"/>
    <property type="match status" value="1"/>
</dbReference>